<dbReference type="InterPro" id="IPR013882">
    <property type="entry name" value="Ctp1_C"/>
</dbReference>
<dbReference type="GO" id="GO:0005634">
    <property type="term" value="C:nucleus"/>
    <property type="evidence" value="ECO:0007669"/>
    <property type="project" value="UniProtKB-SubCell"/>
</dbReference>
<keyword evidence="2" id="KW-0227">DNA damage</keyword>
<comment type="subcellular location">
    <subcellularLocation>
        <location evidence="1">Nucleus</location>
    </subcellularLocation>
</comment>
<dbReference type="GO" id="GO:0004519">
    <property type="term" value="F:endonuclease activity"/>
    <property type="evidence" value="ECO:0007669"/>
    <property type="project" value="UniProtKB-KW"/>
</dbReference>
<comment type="caution">
    <text evidence="7">The sequence shown here is derived from an EMBL/GenBank/DDBJ whole genome shotgun (WGS) entry which is preliminary data.</text>
</comment>
<dbReference type="AlphaFoldDB" id="A0AAN6MRA7"/>
<evidence type="ECO:0000256" key="3">
    <source>
        <dbReference type="ARBA" id="ARBA00023242"/>
    </source>
</evidence>
<accession>A0AAN6MRA7</accession>
<evidence type="ECO:0000256" key="5">
    <source>
        <dbReference type="SAM" id="MobiDB-lite"/>
    </source>
</evidence>
<evidence type="ECO:0000313" key="8">
    <source>
        <dbReference type="Proteomes" id="UP001303889"/>
    </source>
</evidence>
<feature type="region of interest" description="Disordered" evidence="5">
    <location>
        <begin position="371"/>
        <end position="419"/>
    </location>
</feature>
<organism evidence="7 8">
    <name type="scientific">Staphylotrichum tortipilum</name>
    <dbReference type="NCBI Taxonomy" id="2831512"/>
    <lineage>
        <taxon>Eukaryota</taxon>
        <taxon>Fungi</taxon>
        <taxon>Dikarya</taxon>
        <taxon>Ascomycota</taxon>
        <taxon>Pezizomycotina</taxon>
        <taxon>Sordariomycetes</taxon>
        <taxon>Sordariomycetidae</taxon>
        <taxon>Sordariales</taxon>
        <taxon>Chaetomiaceae</taxon>
        <taxon>Staphylotrichum</taxon>
    </lineage>
</organism>
<sequence length="710" mass="78829">MEYWPRKGRPMLLAALEAVCDTVEDELAAECQRQRDASEREISQLKATASRVAQLEQQNRALLQELDQLRTERPPTFAHLPQSSVGEGPLPTARPPLADMSTNAKIGGLGTQEKPDWEKEYTKLSLRYTALQEREEERQRRARQYRESRDSWMKYAQSLETKNQKLEKRLERHGSADEPLSFTSSARPRPARVGPPGDNASGTIALGRSIASDTEPATHSKPAKDGTHVPAGDDAAAAPAHSEQHPDEDTQNESEGADELPSLPPRMITEAPVTIKQEPSSNPPVIISERTIRKRKHAEEGSETSVAARKIKSEPSTSSDPIITGEAATFCPHESIDLDGEERGMPTPRKQRALENQGLREESNAIPVAEDFLGGLGFDGPRLDTRRHRDDPRLPVASTLTTPGIPGAQKNGRSPVRAGWTLGSGIADVAEETAESFYSPTPKKAGTGATAQTPIPGRLQSLLNQSSPEKKTPFLPSVRASRQGMKRGVGDKDAEDTPPGHTGRSHKHLSRTLSPANGPLTASPRRRSPAKAPVRLRDRPMAELRPEDFKVNPKSNNGYKHAFDEVVRNREERAELAGCTDPNCCGKDFRAMAESELSAGGPGVLLRIADTKMMEEYMGSEAYRLVDMTREERQDTWLKAKIQDLADRYGRHRHRYARRPSPPGYWDPDFPTTQEIEQNKEEAEKLERAMVEERWRAAMRGAGRWLFRDE</sequence>
<dbReference type="GO" id="GO:0006281">
    <property type="term" value="P:DNA repair"/>
    <property type="evidence" value="ECO:0007669"/>
    <property type="project" value="InterPro"/>
</dbReference>
<feature type="compositionally biased region" description="Basic and acidic residues" evidence="5">
    <location>
        <begin position="216"/>
        <end position="227"/>
    </location>
</feature>
<evidence type="ECO:0000259" key="6">
    <source>
        <dbReference type="Pfam" id="PF08573"/>
    </source>
</evidence>
<feature type="domain" description="DNA endonuclease activator Ctp1 C-terminal" evidence="6">
    <location>
        <begin position="562"/>
        <end position="675"/>
    </location>
</feature>
<keyword evidence="8" id="KW-1185">Reference proteome</keyword>
<dbReference type="EMBL" id="MU855370">
    <property type="protein sequence ID" value="KAK3905130.1"/>
    <property type="molecule type" value="Genomic_DNA"/>
</dbReference>
<dbReference type="Proteomes" id="UP001303889">
    <property type="component" value="Unassembled WGS sequence"/>
</dbReference>
<evidence type="ECO:0000256" key="4">
    <source>
        <dbReference type="SAM" id="Coils"/>
    </source>
</evidence>
<name>A0AAN6MRA7_9PEZI</name>
<keyword evidence="3" id="KW-0539">Nucleus</keyword>
<keyword evidence="7" id="KW-0378">Hydrolase</keyword>
<evidence type="ECO:0000256" key="2">
    <source>
        <dbReference type="ARBA" id="ARBA00022763"/>
    </source>
</evidence>
<dbReference type="Pfam" id="PF08573">
    <property type="entry name" value="SAE2"/>
    <property type="match status" value="1"/>
</dbReference>
<reference evidence="7" key="1">
    <citation type="journal article" date="2023" name="Mol. Phylogenet. Evol.">
        <title>Genome-scale phylogeny and comparative genomics of the fungal order Sordariales.</title>
        <authorList>
            <person name="Hensen N."/>
            <person name="Bonometti L."/>
            <person name="Westerberg I."/>
            <person name="Brannstrom I.O."/>
            <person name="Guillou S."/>
            <person name="Cros-Aarteil S."/>
            <person name="Calhoun S."/>
            <person name="Haridas S."/>
            <person name="Kuo A."/>
            <person name="Mondo S."/>
            <person name="Pangilinan J."/>
            <person name="Riley R."/>
            <person name="LaButti K."/>
            <person name="Andreopoulos B."/>
            <person name="Lipzen A."/>
            <person name="Chen C."/>
            <person name="Yan M."/>
            <person name="Daum C."/>
            <person name="Ng V."/>
            <person name="Clum A."/>
            <person name="Steindorff A."/>
            <person name="Ohm R.A."/>
            <person name="Martin F."/>
            <person name="Silar P."/>
            <person name="Natvig D.O."/>
            <person name="Lalanne C."/>
            <person name="Gautier V."/>
            <person name="Ament-Velasquez S.L."/>
            <person name="Kruys A."/>
            <person name="Hutchinson M.I."/>
            <person name="Powell A.J."/>
            <person name="Barry K."/>
            <person name="Miller A.N."/>
            <person name="Grigoriev I.V."/>
            <person name="Debuchy R."/>
            <person name="Gladieux P."/>
            <person name="Hiltunen Thoren M."/>
            <person name="Johannesson H."/>
        </authorList>
    </citation>
    <scope>NUCLEOTIDE SEQUENCE</scope>
    <source>
        <strain evidence="7">CBS 103.79</strain>
    </source>
</reference>
<feature type="compositionally biased region" description="Low complexity" evidence="5">
    <location>
        <begin position="186"/>
        <end position="197"/>
    </location>
</feature>
<evidence type="ECO:0000313" key="7">
    <source>
        <dbReference type="EMBL" id="KAK3905130.1"/>
    </source>
</evidence>
<feature type="coiled-coil region" evidence="4">
    <location>
        <begin position="28"/>
        <end position="72"/>
    </location>
</feature>
<evidence type="ECO:0000256" key="1">
    <source>
        <dbReference type="ARBA" id="ARBA00004123"/>
    </source>
</evidence>
<feature type="region of interest" description="Disordered" evidence="5">
    <location>
        <begin position="433"/>
        <end position="533"/>
    </location>
</feature>
<feature type="compositionally biased region" description="Acidic residues" evidence="5">
    <location>
        <begin position="249"/>
        <end position="258"/>
    </location>
</feature>
<gene>
    <name evidence="7" type="ORF">C8A05DRAFT_13033</name>
</gene>
<keyword evidence="7" id="KW-0255">Endonuclease</keyword>
<protein>
    <submittedName>
        <fullName evidence="7">DNA repair protein endonuclease SAE2/CtIP C-terminus-domain-containing protein</fullName>
    </submittedName>
</protein>
<feature type="compositionally biased region" description="Basic and acidic residues" evidence="5">
    <location>
        <begin position="381"/>
        <end position="393"/>
    </location>
</feature>
<keyword evidence="4" id="KW-0175">Coiled coil</keyword>
<feature type="region of interest" description="Disordered" evidence="5">
    <location>
        <begin position="169"/>
        <end position="331"/>
    </location>
</feature>
<keyword evidence="7" id="KW-0540">Nuclease</keyword>
<proteinExistence type="predicted"/>
<reference evidence="7" key="2">
    <citation type="submission" date="2023-05" db="EMBL/GenBank/DDBJ databases">
        <authorList>
            <consortium name="Lawrence Berkeley National Laboratory"/>
            <person name="Steindorff A."/>
            <person name="Hensen N."/>
            <person name="Bonometti L."/>
            <person name="Westerberg I."/>
            <person name="Brannstrom I.O."/>
            <person name="Guillou S."/>
            <person name="Cros-Aarteil S."/>
            <person name="Calhoun S."/>
            <person name="Haridas S."/>
            <person name="Kuo A."/>
            <person name="Mondo S."/>
            <person name="Pangilinan J."/>
            <person name="Riley R."/>
            <person name="Labutti K."/>
            <person name="Andreopoulos B."/>
            <person name="Lipzen A."/>
            <person name="Chen C."/>
            <person name="Yanf M."/>
            <person name="Daum C."/>
            <person name="Ng V."/>
            <person name="Clum A."/>
            <person name="Ohm R."/>
            <person name="Martin F."/>
            <person name="Silar P."/>
            <person name="Natvig D."/>
            <person name="Lalanne C."/>
            <person name="Gautier V."/>
            <person name="Ament-Velasquez S.L."/>
            <person name="Kruys A."/>
            <person name="Hutchinson M.I."/>
            <person name="Powell A.J."/>
            <person name="Barry K."/>
            <person name="Miller A.N."/>
            <person name="Grigoriev I.V."/>
            <person name="Debuchy R."/>
            <person name="Gladieux P."/>
            <person name="Thoren M.H."/>
            <person name="Johannesson H."/>
        </authorList>
    </citation>
    <scope>NUCLEOTIDE SEQUENCE</scope>
    <source>
        <strain evidence="7">CBS 103.79</strain>
    </source>
</reference>
<feature type="compositionally biased region" description="Low complexity" evidence="5">
    <location>
        <begin position="230"/>
        <end position="240"/>
    </location>
</feature>